<dbReference type="InterPro" id="IPR012394">
    <property type="entry name" value="Aldehyde_DH_NAD(P)"/>
</dbReference>
<comment type="similarity">
    <text evidence="1 4 7">Belongs to the aldehyde dehydrogenase family.</text>
</comment>
<dbReference type="Gene3D" id="3.40.605.10">
    <property type="entry name" value="Aldehyde Dehydrogenase, Chain A, domain 1"/>
    <property type="match status" value="1"/>
</dbReference>
<evidence type="ECO:0000259" key="8">
    <source>
        <dbReference type="Pfam" id="PF00171"/>
    </source>
</evidence>
<proteinExistence type="inferred from homology"/>
<sequence length="484" mass="53419">MHAHDENAVAEPEAVIKIDPKTELLKALDIQRNAFSKHTYPTYEERIKDLKALKNAILKHQDAFCAAVSEDYGHRSVDDTLRADVLPTIHSINYCMKNLKKWMKPSRRSAGLLFLPSTVRVHYQPVGIVGIIVPWNVPMVLSLAPLAYALASGNSAMIKLSELVPKTNKVLRQICNEVFTEQKVAIFEGEADVAAAFSSLPFDHLLFTGSTAVGKHVMRAASENLTPVTLELGGKSPTIIAPDMDIDLAVNRLIFGKSLNAGQLCISTDYILCPKDKVDELLTSYKKRFASMYSNQSSDDYSSVVNDGHFVRLKNLLNDAVNKGAKVHSATNENVPENGRRMATQLVTDVSDDMEIMQSEIFGPLLPIVGYSDLDEAIEYVKSHDRPLSLYIMSHDSELQERVLKETHSGGVSINETVFQFAVDDAPFGGTGPSGIGNYHGKEGFIRFSHAKTVLKSGRINTAPLLRPPYGGLLQKLLLKIFIR</sequence>
<dbReference type="Gene3D" id="3.40.309.10">
    <property type="entry name" value="Aldehyde Dehydrogenase, Chain A, domain 2"/>
    <property type="match status" value="1"/>
</dbReference>
<comment type="caution">
    <text evidence="9">The sequence shown here is derived from an EMBL/GenBank/DDBJ whole genome shotgun (WGS) entry which is preliminary data.</text>
</comment>
<dbReference type="AlphaFoldDB" id="A0A1C3EL12"/>
<dbReference type="GO" id="GO:0005737">
    <property type="term" value="C:cytoplasm"/>
    <property type="evidence" value="ECO:0007669"/>
    <property type="project" value="TreeGrafter"/>
</dbReference>
<organism evidence="9 10">
    <name type="scientific">Veronia pacifica</name>
    <dbReference type="NCBI Taxonomy" id="1080227"/>
    <lineage>
        <taxon>Bacteria</taxon>
        <taxon>Pseudomonadati</taxon>
        <taxon>Pseudomonadota</taxon>
        <taxon>Gammaproteobacteria</taxon>
        <taxon>Vibrionales</taxon>
        <taxon>Vibrionaceae</taxon>
        <taxon>Veronia</taxon>
    </lineage>
</organism>
<evidence type="ECO:0000256" key="5">
    <source>
        <dbReference type="PIRSR" id="PIRSR036492-1"/>
    </source>
</evidence>
<dbReference type="InterPro" id="IPR016162">
    <property type="entry name" value="Ald_DH_N"/>
</dbReference>
<dbReference type="GO" id="GO:0004029">
    <property type="term" value="F:aldehyde dehydrogenase (NAD+) activity"/>
    <property type="evidence" value="ECO:0007669"/>
    <property type="project" value="TreeGrafter"/>
</dbReference>
<dbReference type="SUPFAM" id="SSF53720">
    <property type="entry name" value="ALDH-like"/>
    <property type="match status" value="1"/>
</dbReference>
<dbReference type="PIRSF" id="PIRSF036492">
    <property type="entry name" value="ALDH"/>
    <property type="match status" value="1"/>
</dbReference>
<feature type="domain" description="Aldehyde dehydrogenase" evidence="8">
    <location>
        <begin position="22"/>
        <end position="454"/>
    </location>
</feature>
<dbReference type="Pfam" id="PF00171">
    <property type="entry name" value="Aldedh"/>
    <property type="match status" value="1"/>
</dbReference>
<dbReference type="PROSITE" id="PS00687">
    <property type="entry name" value="ALDEHYDE_DEHYDR_GLU"/>
    <property type="match status" value="1"/>
</dbReference>
<reference evidence="9 10" key="1">
    <citation type="submission" date="2016-05" db="EMBL/GenBank/DDBJ databases">
        <title>Genomic Taxonomy of the Vibrionaceae.</title>
        <authorList>
            <person name="Gomez-Gil B."/>
            <person name="Enciso-Ibarra J."/>
        </authorList>
    </citation>
    <scope>NUCLEOTIDE SEQUENCE [LARGE SCALE GENOMIC DNA]</scope>
    <source>
        <strain evidence="9 10">CAIM 1920</strain>
    </source>
</reference>
<evidence type="ECO:0000313" key="9">
    <source>
        <dbReference type="EMBL" id="ODA33914.1"/>
    </source>
</evidence>
<feature type="active site" evidence="5">
    <location>
        <position position="265"/>
    </location>
</feature>
<dbReference type="STRING" id="1080227.A8L45_08795"/>
<evidence type="ECO:0000313" key="10">
    <source>
        <dbReference type="Proteomes" id="UP000094936"/>
    </source>
</evidence>
<protein>
    <recommendedName>
        <fullName evidence="4">Aldehyde dehydrogenase</fullName>
    </recommendedName>
</protein>
<dbReference type="GO" id="GO:0006081">
    <property type="term" value="P:aldehyde metabolic process"/>
    <property type="evidence" value="ECO:0007669"/>
    <property type="project" value="InterPro"/>
</dbReference>
<accession>A0A1C3EL12</accession>
<name>A0A1C3EL12_9GAMM</name>
<dbReference type="FunFam" id="3.40.309.10:FF:000003">
    <property type="entry name" value="Aldehyde dehydrogenase"/>
    <property type="match status" value="1"/>
</dbReference>
<dbReference type="InterPro" id="IPR029510">
    <property type="entry name" value="Ald_DH_CS_GLU"/>
</dbReference>
<dbReference type="PANTHER" id="PTHR43570:SF20">
    <property type="entry name" value="ALDEHYDE DEHYDROGENASE ALDX-RELATED"/>
    <property type="match status" value="1"/>
</dbReference>
<dbReference type="EMBL" id="LYBM01000012">
    <property type="protein sequence ID" value="ODA33914.1"/>
    <property type="molecule type" value="Genomic_DNA"/>
</dbReference>
<dbReference type="PANTHER" id="PTHR43570">
    <property type="entry name" value="ALDEHYDE DEHYDROGENASE"/>
    <property type="match status" value="1"/>
</dbReference>
<dbReference type="InterPro" id="IPR015590">
    <property type="entry name" value="Aldehyde_DH_dom"/>
</dbReference>
<dbReference type="Proteomes" id="UP000094936">
    <property type="component" value="Unassembled WGS sequence"/>
</dbReference>
<dbReference type="CDD" id="cd07133">
    <property type="entry name" value="ALDH_CALDH_CalB"/>
    <property type="match status" value="1"/>
</dbReference>
<keyword evidence="2 4" id="KW-0560">Oxidoreductase</keyword>
<keyword evidence="3" id="KW-0520">NAD</keyword>
<gene>
    <name evidence="9" type="ORF">A8L45_08795</name>
</gene>
<feature type="active site" evidence="5 6">
    <location>
        <position position="231"/>
    </location>
</feature>
<evidence type="ECO:0000256" key="1">
    <source>
        <dbReference type="ARBA" id="ARBA00009986"/>
    </source>
</evidence>
<evidence type="ECO:0000256" key="4">
    <source>
        <dbReference type="PIRNR" id="PIRNR036492"/>
    </source>
</evidence>
<evidence type="ECO:0000256" key="2">
    <source>
        <dbReference type="ARBA" id="ARBA00023002"/>
    </source>
</evidence>
<evidence type="ECO:0000256" key="6">
    <source>
        <dbReference type="PROSITE-ProRule" id="PRU10007"/>
    </source>
</evidence>
<keyword evidence="10" id="KW-1185">Reference proteome</keyword>
<evidence type="ECO:0000256" key="3">
    <source>
        <dbReference type="ARBA" id="ARBA00023027"/>
    </source>
</evidence>
<dbReference type="InterPro" id="IPR016163">
    <property type="entry name" value="Ald_DH_C"/>
</dbReference>
<dbReference type="OrthoDB" id="9812625at2"/>
<evidence type="ECO:0000256" key="7">
    <source>
        <dbReference type="RuleBase" id="RU003345"/>
    </source>
</evidence>
<dbReference type="InterPro" id="IPR016161">
    <property type="entry name" value="Ald_DH/histidinol_DH"/>
</dbReference>